<dbReference type="InterPro" id="IPR006076">
    <property type="entry name" value="FAD-dep_OxRdtase"/>
</dbReference>
<dbReference type="GO" id="GO:0005737">
    <property type="term" value="C:cytoplasm"/>
    <property type="evidence" value="ECO:0007669"/>
    <property type="project" value="TreeGrafter"/>
</dbReference>
<dbReference type="RefSeq" id="WP_123713074.1">
    <property type="nucleotide sequence ID" value="NZ_RKHR01000005.1"/>
</dbReference>
<keyword evidence="4" id="KW-1185">Reference proteome</keyword>
<dbReference type="OrthoDB" id="6925984at2"/>
<dbReference type="AlphaFoldDB" id="A0A3N2DJZ8"/>
<keyword evidence="1" id="KW-0560">Oxidoreductase</keyword>
<proteinExistence type="predicted"/>
<comment type="caution">
    <text evidence="3">The sequence shown here is derived from an EMBL/GenBank/DDBJ whole genome shotgun (WGS) entry which is preliminary data.</text>
</comment>
<evidence type="ECO:0000256" key="1">
    <source>
        <dbReference type="ARBA" id="ARBA00023002"/>
    </source>
</evidence>
<protein>
    <submittedName>
        <fullName evidence="3">Gamma-glutamylputrescine oxidase</fullName>
    </submittedName>
</protein>
<organism evidence="3 4">
    <name type="scientific">Sinobacterium caligoides</name>
    <dbReference type="NCBI Taxonomy" id="933926"/>
    <lineage>
        <taxon>Bacteria</taxon>
        <taxon>Pseudomonadati</taxon>
        <taxon>Pseudomonadota</taxon>
        <taxon>Gammaproteobacteria</taxon>
        <taxon>Cellvibrionales</taxon>
        <taxon>Spongiibacteraceae</taxon>
        <taxon>Sinobacterium</taxon>
    </lineage>
</organism>
<sequence length="426" mass="47558">MQNHYHADSYYMATANPHPNHPKLKGEHNCDVCVIGAGFTGVSAALNLAEKGFNVILLESYKVGWGATGRNGGQAGGDPRLGVDELEALVGKENAHRHWDLNYAALDDMKARIKQHNIHCGWQDGIINAIHKPSYVAEYKSYHDLLQREYGAEYIEFIEKDEMDDISSTSQYHGGLYNKRSGHLHPLNFVLGIAKAACEAGAKIFEHSEVLSYDRNTPTILKTEQGQVKAKYVVLACNGYLGKTESRLASSIMPINNFVLTTEPLGKERAEALIKNNAAIFDSRFVVNYWRLTEDHRLLFGGGENYRNRFPNDLSNFVRKYMLEVYPQLDDVKIDYAWGGTLAVTMNRMPDFGRLEPNIFYAQGYSGHGVVLAAFAGKLIAEALTGTAERFDLLANTPIKKFPGGTLLRWPGLVAGMLYYSIKDRL</sequence>
<evidence type="ECO:0000313" key="4">
    <source>
        <dbReference type="Proteomes" id="UP000275394"/>
    </source>
</evidence>
<accession>A0A3N2DJZ8</accession>
<dbReference type="InterPro" id="IPR036188">
    <property type="entry name" value="FAD/NAD-bd_sf"/>
</dbReference>
<dbReference type="GO" id="GO:0016491">
    <property type="term" value="F:oxidoreductase activity"/>
    <property type="evidence" value="ECO:0007669"/>
    <property type="project" value="UniProtKB-KW"/>
</dbReference>
<evidence type="ECO:0000313" key="3">
    <source>
        <dbReference type="EMBL" id="ROS00088.1"/>
    </source>
</evidence>
<reference evidence="3 4" key="1">
    <citation type="submission" date="2018-11" db="EMBL/GenBank/DDBJ databases">
        <title>Genomic Encyclopedia of Type Strains, Phase IV (KMG-IV): sequencing the most valuable type-strain genomes for metagenomic binning, comparative biology and taxonomic classification.</title>
        <authorList>
            <person name="Goeker M."/>
        </authorList>
    </citation>
    <scope>NUCLEOTIDE SEQUENCE [LARGE SCALE GENOMIC DNA]</scope>
    <source>
        <strain evidence="3 4">DSM 100316</strain>
    </source>
</reference>
<evidence type="ECO:0000259" key="2">
    <source>
        <dbReference type="Pfam" id="PF01266"/>
    </source>
</evidence>
<dbReference type="SUPFAM" id="SSF51905">
    <property type="entry name" value="FAD/NAD(P)-binding domain"/>
    <property type="match status" value="1"/>
</dbReference>
<dbReference type="EMBL" id="RKHR01000005">
    <property type="protein sequence ID" value="ROS00088.1"/>
    <property type="molecule type" value="Genomic_DNA"/>
</dbReference>
<dbReference type="Pfam" id="PF01266">
    <property type="entry name" value="DAO"/>
    <property type="match status" value="1"/>
</dbReference>
<feature type="domain" description="FAD dependent oxidoreductase" evidence="2">
    <location>
        <begin position="31"/>
        <end position="382"/>
    </location>
</feature>
<dbReference type="PANTHER" id="PTHR13847">
    <property type="entry name" value="SARCOSINE DEHYDROGENASE-RELATED"/>
    <property type="match status" value="1"/>
</dbReference>
<gene>
    <name evidence="3" type="ORF">EDC56_2724</name>
</gene>
<dbReference type="Gene3D" id="3.50.50.60">
    <property type="entry name" value="FAD/NAD(P)-binding domain"/>
    <property type="match status" value="1"/>
</dbReference>
<name>A0A3N2DJZ8_9GAMM</name>
<dbReference type="Proteomes" id="UP000275394">
    <property type="component" value="Unassembled WGS sequence"/>
</dbReference>
<dbReference type="Gene3D" id="3.30.9.10">
    <property type="entry name" value="D-Amino Acid Oxidase, subunit A, domain 2"/>
    <property type="match status" value="1"/>
</dbReference>
<dbReference type="PANTHER" id="PTHR13847:SF281">
    <property type="entry name" value="FAD DEPENDENT OXIDOREDUCTASE DOMAIN-CONTAINING PROTEIN"/>
    <property type="match status" value="1"/>
</dbReference>